<dbReference type="GeneID" id="35767106"/>
<dbReference type="OrthoDB" id="9807829at2"/>
<evidence type="ECO:0000313" key="6">
    <source>
        <dbReference type="EMBL" id="QPS02109.1"/>
    </source>
</evidence>
<dbReference type="GO" id="GO:0003723">
    <property type="term" value="F:RNA binding"/>
    <property type="evidence" value="ECO:0007669"/>
    <property type="project" value="InterPro"/>
</dbReference>
<proteinExistence type="predicted"/>
<evidence type="ECO:0000256" key="3">
    <source>
        <dbReference type="ARBA" id="ARBA00033164"/>
    </source>
</evidence>
<feature type="domain" description="Pseudouridine synthase RsuA/RluA-like" evidence="4">
    <location>
        <begin position="11"/>
        <end position="169"/>
    </location>
</feature>
<dbReference type="InterPro" id="IPR020103">
    <property type="entry name" value="PsdUridine_synth_cat_dom_sf"/>
</dbReference>
<evidence type="ECO:0000256" key="1">
    <source>
        <dbReference type="ARBA" id="ARBA00000073"/>
    </source>
</evidence>
<dbReference type="RefSeq" id="WP_060778645.1">
    <property type="nucleotide sequence ID" value="NZ_CAJHLF010000009.1"/>
</dbReference>
<reference evidence="5" key="2">
    <citation type="submission" date="2022-09" db="EMBL/GenBank/DDBJ databases">
        <title>Aerococcus urinae taxonomy study.</title>
        <authorList>
            <person name="Christensen J."/>
            <person name="Senneby E."/>
        </authorList>
    </citation>
    <scope>NUCLEOTIDE SEQUENCE</scope>
    <source>
        <strain evidence="5">NLD-066-U95</strain>
    </source>
</reference>
<dbReference type="Pfam" id="PF00849">
    <property type="entry name" value="PseudoU_synth_2"/>
    <property type="match status" value="1"/>
</dbReference>
<keyword evidence="8" id="KW-1185">Reference proteome</keyword>
<dbReference type="GO" id="GO:0140098">
    <property type="term" value="F:catalytic activity, acting on RNA"/>
    <property type="evidence" value="ECO:0007669"/>
    <property type="project" value="UniProtKB-ARBA"/>
</dbReference>
<sequence length="234" mass="27365">MPIPIIYEDNHLLIVEKPINMPVQEDASGDLDLLSALKAFIKERDHKPGNVYLALLHRLDRPVGGVMAFGKTSKAASRLSDDFRRHRVKRDYLAVVQDQNLTLKDQETWTDYLYKNRKKNKVSVVNKDDKRGKKAVLDYQLLKQKNQLALVRVRLHTGRSHQIRVQFQSRQHPLWGDQKYGQKYSHKGQQIALWAQHLSLIHPTKKEEMTFTSTPPFNKQPWNIFKDQFTTDED</sequence>
<dbReference type="KEGG" id="aun:AWM73_06730"/>
<dbReference type="InterPro" id="IPR006145">
    <property type="entry name" value="PsdUridine_synth_RsuA/RluA"/>
</dbReference>
<reference evidence="6 7" key="1">
    <citation type="submission" date="2020-12" db="EMBL/GenBank/DDBJ databases">
        <title>FDA dAtabase for Regulatory Grade micrObial Sequences (FDA-ARGOS): Supporting development and validation of Infectious Disease Dx tests.</title>
        <authorList>
            <person name="Sproer C."/>
            <person name="Gronow S."/>
            <person name="Severitt S."/>
            <person name="Schroder I."/>
            <person name="Tallon L."/>
            <person name="Sadzewicz L."/>
            <person name="Zhao X."/>
            <person name="Boylan J."/>
            <person name="Ott S."/>
            <person name="Bowen H."/>
            <person name="Vavikolanu K."/>
            <person name="Mehta A."/>
            <person name="Aluvathingal J."/>
            <person name="Nadendla S."/>
            <person name="Lowell S."/>
            <person name="Myers T."/>
            <person name="Yan Y."/>
            <person name="Sichtig H."/>
        </authorList>
    </citation>
    <scope>NUCLEOTIDE SEQUENCE [LARGE SCALE GENOMIC DNA]</scope>
    <source>
        <strain evidence="6 7">FDAARGOS_911</strain>
    </source>
</reference>
<dbReference type="CDD" id="cd02869">
    <property type="entry name" value="PseudoU_synth_RluA_like"/>
    <property type="match status" value="1"/>
</dbReference>
<organism evidence="6 7">
    <name type="scientific">Aerococcus urinae</name>
    <dbReference type="NCBI Taxonomy" id="1376"/>
    <lineage>
        <taxon>Bacteria</taxon>
        <taxon>Bacillati</taxon>
        <taxon>Bacillota</taxon>
        <taxon>Bacilli</taxon>
        <taxon>Lactobacillales</taxon>
        <taxon>Aerococcaceae</taxon>
        <taxon>Aerococcus</taxon>
    </lineage>
</organism>
<dbReference type="Gene3D" id="3.30.2350.10">
    <property type="entry name" value="Pseudouridine synthase"/>
    <property type="match status" value="1"/>
</dbReference>
<evidence type="ECO:0000256" key="2">
    <source>
        <dbReference type="ARBA" id="ARBA00031870"/>
    </source>
</evidence>
<dbReference type="EMBL" id="JAOTML010000010">
    <property type="protein sequence ID" value="MCY3053989.1"/>
    <property type="molecule type" value="Genomic_DNA"/>
</dbReference>
<protein>
    <recommendedName>
        <fullName evidence="2">RNA pseudouridylate synthase</fullName>
    </recommendedName>
    <alternativeName>
        <fullName evidence="3">RNA-uridine isomerase</fullName>
    </alternativeName>
</protein>
<comment type="catalytic activity">
    <reaction evidence="1">
        <text>a uridine in RNA = a pseudouridine in RNA</text>
        <dbReference type="Rhea" id="RHEA:48348"/>
        <dbReference type="Rhea" id="RHEA-COMP:12068"/>
        <dbReference type="Rhea" id="RHEA-COMP:12069"/>
        <dbReference type="ChEBI" id="CHEBI:65314"/>
        <dbReference type="ChEBI" id="CHEBI:65315"/>
    </reaction>
</comment>
<evidence type="ECO:0000313" key="5">
    <source>
        <dbReference type="EMBL" id="MCY3053989.1"/>
    </source>
</evidence>
<dbReference type="GO" id="GO:0009982">
    <property type="term" value="F:pseudouridine synthase activity"/>
    <property type="evidence" value="ECO:0007669"/>
    <property type="project" value="InterPro"/>
</dbReference>
<dbReference type="PANTHER" id="PTHR21600">
    <property type="entry name" value="MITOCHONDRIAL RNA PSEUDOURIDINE SYNTHASE"/>
    <property type="match status" value="1"/>
</dbReference>
<dbReference type="GO" id="GO:0006396">
    <property type="term" value="P:RNA processing"/>
    <property type="evidence" value="ECO:0007669"/>
    <property type="project" value="UniProtKB-ARBA"/>
</dbReference>
<dbReference type="EMBL" id="CP065662">
    <property type="protein sequence ID" value="QPS02109.1"/>
    <property type="molecule type" value="Genomic_DNA"/>
</dbReference>
<evidence type="ECO:0000313" key="8">
    <source>
        <dbReference type="Proteomes" id="UP001069145"/>
    </source>
</evidence>
<dbReference type="Proteomes" id="UP000594771">
    <property type="component" value="Chromosome"/>
</dbReference>
<dbReference type="AlphaFoldDB" id="A0A0X8FFD9"/>
<dbReference type="Proteomes" id="UP001069145">
    <property type="component" value="Unassembled WGS sequence"/>
</dbReference>
<dbReference type="SUPFAM" id="SSF55120">
    <property type="entry name" value="Pseudouridine synthase"/>
    <property type="match status" value="1"/>
</dbReference>
<accession>A0A0X8FFD9</accession>
<dbReference type="GO" id="GO:0001522">
    <property type="term" value="P:pseudouridine synthesis"/>
    <property type="evidence" value="ECO:0007669"/>
    <property type="project" value="InterPro"/>
</dbReference>
<evidence type="ECO:0000313" key="7">
    <source>
        <dbReference type="Proteomes" id="UP000594771"/>
    </source>
</evidence>
<evidence type="ECO:0000259" key="4">
    <source>
        <dbReference type="Pfam" id="PF00849"/>
    </source>
</evidence>
<gene>
    <name evidence="6" type="ORF">I6G68_03300</name>
    <name evidence="5" type="ORF">ODY43_08360</name>
</gene>
<dbReference type="InterPro" id="IPR050188">
    <property type="entry name" value="RluA_PseudoU_synthase"/>
</dbReference>
<name>A0A0X8FFD9_9LACT</name>